<evidence type="ECO:0000313" key="2">
    <source>
        <dbReference type="Proteomes" id="UP001417504"/>
    </source>
</evidence>
<evidence type="ECO:0000313" key="1">
    <source>
        <dbReference type="EMBL" id="KAK9110038.1"/>
    </source>
</evidence>
<sequence length="145" mass="15983">MNYGSVGVDVEDDDKVGSEACVDTEYMASQSDVSVHYMENAGGQMEICMDEVLDERVVDSLALQPPQPKAAINEITEYLASWWEWGDGRGSPGFALMRSYEKPGVSYAIGTKMFLAGLMPKWSLSTPLSFNWMSVKAQFSGCEND</sequence>
<comment type="caution">
    <text evidence="1">The sequence shown here is derived from an EMBL/GenBank/DDBJ whole genome shotgun (WGS) entry which is preliminary data.</text>
</comment>
<proteinExistence type="predicted"/>
<dbReference type="EMBL" id="JBBNAE010000007">
    <property type="protein sequence ID" value="KAK9110038.1"/>
    <property type="molecule type" value="Genomic_DNA"/>
</dbReference>
<dbReference type="Proteomes" id="UP001417504">
    <property type="component" value="Unassembled WGS sequence"/>
</dbReference>
<organism evidence="1 2">
    <name type="scientific">Stephania japonica</name>
    <dbReference type="NCBI Taxonomy" id="461633"/>
    <lineage>
        <taxon>Eukaryota</taxon>
        <taxon>Viridiplantae</taxon>
        <taxon>Streptophyta</taxon>
        <taxon>Embryophyta</taxon>
        <taxon>Tracheophyta</taxon>
        <taxon>Spermatophyta</taxon>
        <taxon>Magnoliopsida</taxon>
        <taxon>Ranunculales</taxon>
        <taxon>Menispermaceae</taxon>
        <taxon>Menispermoideae</taxon>
        <taxon>Cissampelideae</taxon>
        <taxon>Stephania</taxon>
    </lineage>
</organism>
<protein>
    <submittedName>
        <fullName evidence="1">Uncharacterized protein</fullName>
    </submittedName>
</protein>
<name>A0AAP0I7C9_9MAGN</name>
<keyword evidence="2" id="KW-1185">Reference proteome</keyword>
<accession>A0AAP0I7C9</accession>
<dbReference type="AlphaFoldDB" id="A0AAP0I7C9"/>
<gene>
    <name evidence="1" type="ORF">Sjap_018098</name>
</gene>
<reference evidence="1 2" key="1">
    <citation type="submission" date="2024-01" db="EMBL/GenBank/DDBJ databases">
        <title>Genome assemblies of Stephania.</title>
        <authorList>
            <person name="Yang L."/>
        </authorList>
    </citation>
    <scope>NUCLEOTIDE SEQUENCE [LARGE SCALE GENOMIC DNA]</scope>
    <source>
        <strain evidence="1">QJT</strain>
        <tissue evidence="1">Leaf</tissue>
    </source>
</reference>